<dbReference type="GO" id="GO:0022857">
    <property type="term" value="F:transmembrane transporter activity"/>
    <property type="evidence" value="ECO:0007669"/>
    <property type="project" value="InterPro"/>
</dbReference>
<dbReference type="Proteomes" id="UP000535589">
    <property type="component" value="Unassembled WGS sequence"/>
</dbReference>
<dbReference type="NCBIfam" id="TIGR00879">
    <property type="entry name" value="SP"/>
    <property type="match status" value="1"/>
</dbReference>
<dbReference type="RefSeq" id="WP_168837302.1">
    <property type="nucleotide sequence ID" value="NZ_JABAIK010000017.1"/>
</dbReference>
<sequence length="531" mass="58129">MGLYIRRAAMYAFIVALGGFVFGLDAAVISGTVRYISAEFMLTDLQVGTVVSAPSLGAIIALCFAGKAADKYGRKNTLVTIALLYVISAIGSALATSYEMLVAFRFIGGLAFSSLSLASMYIGEIAPNRLRGKLVTVNQLNIVIGLSAAYFINFYLVEKADASIYLLSNEGIWRAMLGSEIIPALIWFALVCMIPESPRWLIKVGHDNQAIQVLNKINSEEDAEAEFTAIKQNLVHVADISFKQQLMLLLNTKYRHAMFVGITIAVIQGVTGMNAILFYAPTVFEQVGFGVNAAFQQALYIGLTSFVFTVMAVLFIDRLGRRPLMLIGLTLAVLSHMTCWYGFYNAEYRLESHHVTQMSESFDAGPLVSIQDNTYQSDTEFKLALSEVLHADILKWHQAEIIEKSISINPALILIGILGFIAAFHISIGPIMWVLFSEIFPNSVRSVAIPVAAMVTSIASYLIQQFFPWQLANLGAANTFLVYGVFAAIGLLVMAMSLPETKGKTIEHIEILMGSNKKEAEKKSVITSSQA</sequence>
<keyword evidence="3 7" id="KW-0813">Transport</keyword>
<accession>A0A7X8TTC8</accession>
<protein>
    <submittedName>
        <fullName evidence="10">Sugar porter family MFS transporter</fullName>
    </submittedName>
</protein>
<evidence type="ECO:0000256" key="6">
    <source>
        <dbReference type="ARBA" id="ARBA00023136"/>
    </source>
</evidence>
<dbReference type="Gene3D" id="1.20.1250.20">
    <property type="entry name" value="MFS general substrate transporter like domains"/>
    <property type="match status" value="2"/>
</dbReference>
<dbReference type="InterPro" id="IPR003663">
    <property type="entry name" value="Sugar/inositol_transpt"/>
</dbReference>
<feature type="transmembrane region" description="Helical" evidence="8">
    <location>
        <begin position="45"/>
        <end position="65"/>
    </location>
</feature>
<feature type="transmembrane region" description="Helical" evidence="8">
    <location>
        <begin position="447"/>
        <end position="467"/>
    </location>
</feature>
<dbReference type="GO" id="GO:1904659">
    <property type="term" value="P:D-glucose transmembrane transport"/>
    <property type="evidence" value="ECO:0007669"/>
    <property type="project" value="TreeGrafter"/>
</dbReference>
<name>A0A7X8TTC8_9VIBR</name>
<dbReference type="InterPro" id="IPR050820">
    <property type="entry name" value="MFS_Sugar_Transporter"/>
</dbReference>
<dbReference type="AlphaFoldDB" id="A0A7X8TTC8"/>
<evidence type="ECO:0000256" key="5">
    <source>
        <dbReference type="ARBA" id="ARBA00022989"/>
    </source>
</evidence>
<dbReference type="EMBL" id="JABAIK010000017">
    <property type="protein sequence ID" value="NLS14207.1"/>
    <property type="molecule type" value="Genomic_DNA"/>
</dbReference>
<feature type="transmembrane region" description="Helical" evidence="8">
    <location>
        <begin position="323"/>
        <end position="343"/>
    </location>
</feature>
<dbReference type="PANTHER" id="PTHR48023">
    <property type="entry name" value="D-XYLOSE-PROTON SYMPORTER-LIKE 2"/>
    <property type="match status" value="1"/>
</dbReference>
<dbReference type="PRINTS" id="PR00171">
    <property type="entry name" value="SUGRTRNSPORT"/>
</dbReference>
<proteinExistence type="inferred from homology"/>
<evidence type="ECO:0000259" key="9">
    <source>
        <dbReference type="PROSITE" id="PS50850"/>
    </source>
</evidence>
<keyword evidence="6 8" id="KW-0472">Membrane</keyword>
<evidence type="ECO:0000256" key="2">
    <source>
        <dbReference type="ARBA" id="ARBA00010992"/>
    </source>
</evidence>
<feature type="transmembrane region" description="Helical" evidence="8">
    <location>
        <begin position="479"/>
        <end position="498"/>
    </location>
</feature>
<dbReference type="InterPro" id="IPR020846">
    <property type="entry name" value="MFS_dom"/>
</dbReference>
<dbReference type="GO" id="GO:0016020">
    <property type="term" value="C:membrane"/>
    <property type="evidence" value="ECO:0007669"/>
    <property type="project" value="UniProtKB-SubCell"/>
</dbReference>
<organism evidence="10 11">
    <name type="scientific">Vibrio agarilyticus</name>
    <dbReference type="NCBI Taxonomy" id="2726741"/>
    <lineage>
        <taxon>Bacteria</taxon>
        <taxon>Pseudomonadati</taxon>
        <taxon>Pseudomonadota</taxon>
        <taxon>Gammaproteobacteria</taxon>
        <taxon>Vibrionales</taxon>
        <taxon>Vibrionaceae</taxon>
        <taxon>Vibrio</taxon>
    </lineage>
</organism>
<comment type="similarity">
    <text evidence="2 7">Belongs to the major facilitator superfamily. Sugar transporter (TC 2.A.1.1) family.</text>
</comment>
<dbReference type="Pfam" id="PF00083">
    <property type="entry name" value="Sugar_tr"/>
    <property type="match status" value="2"/>
</dbReference>
<feature type="domain" description="Major facilitator superfamily (MFS) profile" evidence="9">
    <location>
        <begin position="11"/>
        <end position="502"/>
    </location>
</feature>
<dbReference type="InterPro" id="IPR005828">
    <property type="entry name" value="MFS_sugar_transport-like"/>
</dbReference>
<dbReference type="PROSITE" id="PS00216">
    <property type="entry name" value="SUGAR_TRANSPORT_1"/>
    <property type="match status" value="2"/>
</dbReference>
<gene>
    <name evidence="10" type="ORF">HGP28_15075</name>
</gene>
<keyword evidence="5 8" id="KW-1133">Transmembrane helix</keyword>
<dbReference type="SUPFAM" id="SSF103473">
    <property type="entry name" value="MFS general substrate transporter"/>
    <property type="match status" value="1"/>
</dbReference>
<evidence type="ECO:0000256" key="8">
    <source>
        <dbReference type="SAM" id="Phobius"/>
    </source>
</evidence>
<feature type="transmembrane region" description="Helical" evidence="8">
    <location>
        <begin position="102"/>
        <end position="122"/>
    </location>
</feature>
<evidence type="ECO:0000256" key="4">
    <source>
        <dbReference type="ARBA" id="ARBA00022692"/>
    </source>
</evidence>
<comment type="caution">
    <text evidence="10">The sequence shown here is derived from an EMBL/GenBank/DDBJ whole genome shotgun (WGS) entry which is preliminary data.</text>
</comment>
<feature type="transmembrane region" description="Helical" evidence="8">
    <location>
        <begin position="134"/>
        <end position="152"/>
    </location>
</feature>
<dbReference type="InterPro" id="IPR036259">
    <property type="entry name" value="MFS_trans_sf"/>
</dbReference>
<evidence type="ECO:0000256" key="1">
    <source>
        <dbReference type="ARBA" id="ARBA00004141"/>
    </source>
</evidence>
<dbReference type="PANTHER" id="PTHR48023:SF4">
    <property type="entry name" value="D-XYLOSE-PROTON SYMPORTER-LIKE 2"/>
    <property type="match status" value="1"/>
</dbReference>
<evidence type="ECO:0000313" key="10">
    <source>
        <dbReference type="EMBL" id="NLS14207.1"/>
    </source>
</evidence>
<feature type="transmembrane region" description="Helical" evidence="8">
    <location>
        <begin position="12"/>
        <end position="33"/>
    </location>
</feature>
<comment type="subcellular location">
    <subcellularLocation>
        <location evidence="1">Membrane</location>
        <topology evidence="1">Multi-pass membrane protein</topology>
    </subcellularLocation>
</comment>
<feature type="transmembrane region" description="Helical" evidence="8">
    <location>
        <begin position="298"/>
        <end position="316"/>
    </location>
</feature>
<dbReference type="InterPro" id="IPR005829">
    <property type="entry name" value="Sugar_transporter_CS"/>
</dbReference>
<keyword evidence="11" id="KW-1185">Reference proteome</keyword>
<reference evidence="10 11" key="1">
    <citation type="submission" date="2020-04" db="EMBL/GenBank/DDBJ databases">
        <title>Vibrio sp. SM6, a novel species isolated from seawater.</title>
        <authorList>
            <person name="Wang X."/>
        </authorList>
    </citation>
    <scope>NUCLEOTIDE SEQUENCE [LARGE SCALE GENOMIC DNA]</scope>
    <source>
        <strain evidence="10 11">SM6</strain>
    </source>
</reference>
<feature type="transmembrane region" description="Helical" evidence="8">
    <location>
        <begin position="257"/>
        <end position="278"/>
    </location>
</feature>
<feature type="transmembrane region" description="Helical" evidence="8">
    <location>
        <begin position="77"/>
        <end position="96"/>
    </location>
</feature>
<evidence type="ECO:0000256" key="7">
    <source>
        <dbReference type="RuleBase" id="RU003346"/>
    </source>
</evidence>
<feature type="transmembrane region" description="Helical" evidence="8">
    <location>
        <begin position="172"/>
        <end position="194"/>
    </location>
</feature>
<evidence type="ECO:0000256" key="3">
    <source>
        <dbReference type="ARBA" id="ARBA00022448"/>
    </source>
</evidence>
<feature type="transmembrane region" description="Helical" evidence="8">
    <location>
        <begin position="411"/>
        <end position="435"/>
    </location>
</feature>
<keyword evidence="4 8" id="KW-0812">Transmembrane</keyword>
<dbReference type="PROSITE" id="PS50850">
    <property type="entry name" value="MFS"/>
    <property type="match status" value="1"/>
</dbReference>
<evidence type="ECO:0000313" key="11">
    <source>
        <dbReference type="Proteomes" id="UP000535589"/>
    </source>
</evidence>